<protein>
    <submittedName>
        <fullName evidence="5">Nitrilase</fullName>
        <ecNumber evidence="5">3.5.5.1</ecNumber>
    </submittedName>
</protein>
<dbReference type="SUPFAM" id="SSF56317">
    <property type="entry name" value="Carbon-nitrogen hydrolase"/>
    <property type="match status" value="1"/>
</dbReference>
<dbReference type="PANTHER" id="PTHR46044:SF2">
    <property type="entry name" value="CN HYDROLASE DOMAIN-CONTAINING PROTEIN"/>
    <property type="match status" value="1"/>
</dbReference>
<dbReference type="Pfam" id="PF00795">
    <property type="entry name" value="CN_hydrolase"/>
    <property type="match status" value="1"/>
</dbReference>
<dbReference type="EMBL" id="CP000533">
    <property type="protein sequence ID" value="ABM40154.1"/>
    <property type="molecule type" value="Genomic_DNA"/>
</dbReference>
<evidence type="ECO:0000313" key="6">
    <source>
        <dbReference type="Proteomes" id="UP000000644"/>
    </source>
</evidence>
<dbReference type="InterPro" id="IPR003010">
    <property type="entry name" value="C-N_Hydrolase"/>
</dbReference>
<dbReference type="KEGG" id="pna:Pnap_4743"/>
<dbReference type="Gene3D" id="3.60.110.10">
    <property type="entry name" value="Carbon-nitrogen hydrolase"/>
    <property type="match status" value="1"/>
</dbReference>
<keyword evidence="6" id="KW-1185">Reference proteome</keyword>
<dbReference type="CDD" id="cd07564">
    <property type="entry name" value="nitrilases_CHs"/>
    <property type="match status" value="1"/>
</dbReference>
<keyword evidence="5" id="KW-0378">Hydrolase</keyword>
<reference evidence="6" key="1">
    <citation type="journal article" date="2009" name="Environ. Microbiol.">
        <title>The genome of Polaromonas naphthalenivorans strain CJ2, isolated from coal tar-contaminated sediment, reveals physiological and metabolic versatility and evolution through extensive horizontal gene transfer.</title>
        <authorList>
            <person name="Yagi J.M."/>
            <person name="Sims D."/>
            <person name="Brettin T."/>
            <person name="Bruce D."/>
            <person name="Madsen E.L."/>
        </authorList>
    </citation>
    <scope>NUCLEOTIDE SEQUENCE [LARGE SCALE GENOMIC DNA]</scope>
    <source>
        <strain evidence="6">CJ2</strain>
        <plasmid evidence="6">Plasmid pPNAP04</plasmid>
    </source>
</reference>
<dbReference type="PROSITE" id="PS50263">
    <property type="entry name" value="CN_HYDROLASE"/>
    <property type="match status" value="1"/>
</dbReference>
<evidence type="ECO:0000313" key="5">
    <source>
        <dbReference type="EMBL" id="ABM40154.1"/>
    </source>
</evidence>
<gene>
    <name evidence="5" type="ordered locus">Pnap_4743</name>
</gene>
<dbReference type="RefSeq" id="WP_011798522.1">
    <property type="nucleotide sequence ID" value="NC_008760.1"/>
</dbReference>
<dbReference type="OrthoDB" id="9803803at2"/>
<dbReference type="PROSITE" id="PS00920">
    <property type="entry name" value="NITRIL_CHT_1"/>
    <property type="match status" value="1"/>
</dbReference>
<comment type="similarity">
    <text evidence="1">Belongs to the carbon-nitrogen hydrolase superfamily. Nitrilase family.</text>
</comment>
<dbReference type="GO" id="GO:0000257">
    <property type="term" value="F:nitrilase activity"/>
    <property type="evidence" value="ECO:0007669"/>
    <property type="project" value="UniProtKB-EC"/>
</dbReference>
<feature type="region of interest" description="Disordered" evidence="3">
    <location>
        <begin position="318"/>
        <end position="341"/>
    </location>
</feature>
<evidence type="ECO:0000256" key="3">
    <source>
        <dbReference type="SAM" id="MobiDB-lite"/>
    </source>
</evidence>
<feature type="active site" description="Proton acceptor" evidence="2">
    <location>
        <position position="47"/>
    </location>
</feature>
<dbReference type="EC" id="3.5.5.1" evidence="5"/>
<evidence type="ECO:0000256" key="1">
    <source>
        <dbReference type="ARBA" id="ARBA00008129"/>
    </source>
</evidence>
<dbReference type="AlphaFoldDB" id="A1VWX6"/>
<dbReference type="PANTHER" id="PTHR46044">
    <property type="entry name" value="NITRILASE"/>
    <property type="match status" value="1"/>
</dbReference>
<proteinExistence type="inferred from homology"/>
<evidence type="ECO:0000256" key="2">
    <source>
        <dbReference type="PROSITE-ProRule" id="PRU10139"/>
    </source>
</evidence>
<geneLocation type="plasmid" evidence="5 6">
    <name>pPNAP04</name>
</geneLocation>
<evidence type="ECO:0000259" key="4">
    <source>
        <dbReference type="PROSITE" id="PS50263"/>
    </source>
</evidence>
<keyword evidence="5" id="KW-0614">Plasmid</keyword>
<accession>A1VWX6</accession>
<dbReference type="InterPro" id="IPR044149">
    <property type="entry name" value="Nitrilases_CHs"/>
</dbReference>
<dbReference type="Proteomes" id="UP000000644">
    <property type="component" value="Plasmid pPNAP04"/>
</dbReference>
<sequence>MPKFAKFKAAAVQAAPCFLDTPATMQKVGKLVREAASAGASIVVFPEVFVSGYPYWNWLKNPLDGSAWFQRLYFSAIDVPGPEVEELCRLSRDNNIHIAIGVNERGAKSVGTIYNTNLLFSPEKGLINRQRKLVPTFAEKLSWTAGDAHGLRVSETEIGPIGMLACGENTNTLARFALLAEGELLHIANFVAFPFVSSYDMPSAIKTRIGAHSFEGKVFSIVACSAMSPEIVDAIASNDEERERMSGSPNAFSAIFNPHGVIISDPLVDVEGITYADIDLAECIAPKQYHDILGHYNRFDIFSLQINRTEQSPIRYIGDATEPSGVGASEHETAPAAIPAQ</sequence>
<dbReference type="InterPro" id="IPR036526">
    <property type="entry name" value="C-N_Hydrolase_sf"/>
</dbReference>
<dbReference type="InterPro" id="IPR000132">
    <property type="entry name" value="Nitrilase/CN_hydratase_CS"/>
</dbReference>
<dbReference type="HOGENOM" id="CLU_030130_6_2_4"/>
<feature type="domain" description="CN hydrolase" evidence="4">
    <location>
        <begin position="7"/>
        <end position="280"/>
    </location>
</feature>
<organism evidence="5 6">
    <name type="scientific">Polaromonas naphthalenivorans (strain CJ2)</name>
    <dbReference type="NCBI Taxonomy" id="365044"/>
    <lineage>
        <taxon>Bacteria</taxon>
        <taxon>Pseudomonadati</taxon>
        <taxon>Pseudomonadota</taxon>
        <taxon>Betaproteobacteria</taxon>
        <taxon>Burkholderiales</taxon>
        <taxon>Comamonadaceae</taxon>
        <taxon>Polaromonas</taxon>
    </lineage>
</organism>
<name>A1VWX6_POLNA</name>